<feature type="transmembrane region" description="Helical" evidence="7">
    <location>
        <begin position="275"/>
        <end position="298"/>
    </location>
</feature>
<comment type="caution">
    <text evidence="9">The sequence shown here is derived from an EMBL/GenBank/DDBJ whole genome shotgun (WGS) entry which is preliminary data.</text>
</comment>
<feature type="domain" description="Major facilitator superfamily (MFS) profile" evidence="8">
    <location>
        <begin position="28"/>
        <end position="451"/>
    </location>
</feature>
<accession>A0ABN1PT32</accession>
<dbReference type="InterPro" id="IPR005829">
    <property type="entry name" value="Sugar_transporter_CS"/>
</dbReference>
<feature type="transmembrane region" description="Helical" evidence="7">
    <location>
        <begin position="338"/>
        <end position="354"/>
    </location>
</feature>
<comment type="subcellular location">
    <subcellularLocation>
        <location evidence="1">Cell membrane</location>
        <topology evidence="1">Multi-pass membrane protein</topology>
    </subcellularLocation>
</comment>
<evidence type="ECO:0000256" key="5">
    <source>
        <dbReference type="ARBA" id="ARBA00023136"/>
    </source>
</evidence>
<feature type="transmembrane region" description="Helical" evidence="7">
    <location>
        <begin position="62"/>
        <end position="82"/>
    </location>
</feature>
<evidence type="ECO:0000313" key="9">
    <source>
        <dbReference type="EMBL" id="GAA0932414.1"/>
    </source>
</evidence>
<feature type="transmembrane region" description="Helical" evidence="7">
    <location>
        <begin position="399"/>
        <end position="417"/>
    </location>
</feature>
<dbReference type="Proteomes" id="UP001500418">
    <property type="component" value="Unassembled WGS sequence"/>
</dbReference>
<feature type="transmembrane region" description="Helical" evidence="7">
    <location>
        <begin position="28"/>
        <end position="50"/>
    </location>
</feature>
<proteinExistence type="predicted"/>
<dbReference type="EMBL" id="BAAAID010000022">
    <property type="protein sequence ID" value="GAA0932414.1"/>
    <property type="molecule type" value="Genomic_DNA"/>
</dbReference>
<dbReference type="CDD" id="cd17316">
    <property type="entry name" value="MFS_SV2_like"/>
    <property type="match status" value="1"/>
</dbReference>
<evidence type="ECO:0000259" key="8">
    <source>
        <dbReference type="PROSITE" id="PS50850"/>
    </source>
</evidence>
<evidence type="ECO:0000256" key="2">
    <source>
        <dbReference type="ARBA" id="ARBA00022448"/>
    </source>
</evidence>
<evidence type="ECO:0000256" key="3">
    <source>
        <dbReference type="ARBA" id="ARBA00022692"/>
    </source>
</evidence>
<evidence type="ECO:0000256" key="1">
    <source>
        <dbReference type="ARBA" id="ARBA00004651"/>
    </source>
</evidence>
<dbReference type="PROSITE" id="PS50850">
    <property type="entry name" value="MFS"/>
    <property type="match status" value="1"/>
</dbReference>
<dbReference type="Pfam" id="PF00083">
    <property type="entry name" value="Sugar_tr"/>
    <property type="match status" value="1"/>
</dbReference>
<keyword evidence="10" id="KW-1185">Reference proteome</keyword>
<dbReference type="SUPFAM" id="SSF103473">
    <property type="entry name" value="MFS general substrate transporter"/>
    <property type="match status" value="1"/>
</dbReference>
<feature type="transmembrane region" description="Helical" evidence="7">
    <location>
        <begin position="152"/>
        <end position="173"/>
    </location>
</feature>
<gene>
    <name evidence="9" type="ORF">GCM10009575_038690</name>
</gene>
<feature type="transmembrane region" description="Helical" evidence="7">
    <location>
        <begin position="423"/>
        <end position="447"/>
    </location>
</feature>
<feature type="transmembrane region" description="Helical" evidence="7">
    <location>
        <begin position="310"/>
        <end position="331"/>
    </location>
</feature>
<reference evidence="9 10" key="1">
    <citation type="journal article" date="2019" name="Int. J. Syst. Evol. Microbiol.">
        <title>The Global Catalogue of Microorganisms (GCM) 10K type strain sequencing project: providing services to taxonomists for standard genome sequencing and annotation.</title>
        <authorList>
            <consortium name="The Broad Institute Genomics Platform"/>
            <consortium name="The Broad Institute Genome Sequencing Center for Infectious Disease"/>
            <person name="Wu L."/>
            <person name="Ma J."/>
        </authorList>
    </citation>
    <scope>NUCLEOTIDE SEQUENCE [LARGE SCALE GENOMIC DNA]</scope>
    <source>
        <strain evidence="9 10">JCM 11444</strain>
    </source>
</reference>
<dbReference type="InterPro" id="IPR020846">
    <property type="entry name" value="MFS_dom"/>
</dbReference>
<dbReference type="PROSITE" id="PS00216">
    <property type="entry name" value="SUGAR_TRANSPORT_1"/>
    <property type="match status" value="1"/>
</dbReference>
<feature type="transmembrane region" description="Helical" evidence="7">
    <location>
        <begin position="360"/>
        <end position="378"/>
    </location>
</feature>
<dbReference type="Gene3D" id="1.20.1250.20">
    <property type="entry name" value="MFS general substrate transporter like domains"/>
    <property type="match status" value="1"/>
</dbReference>
<evidence type="ECO:0000256" key="6">
    <source>
        <dbReference type="SAM" id="MobiDB-lite"/>
    </source>
</evidence>
<evidence type="ECO:0000256" key="7">
    <source>
        <dbReference type="SAM" id="Phobius"/>
    </source>
</evidence>
<feature type="region of interest" description="Disordered" evidence="6">
    <location>
        <begin position="470"/>
        <end position="494"/>
    </location>
</feature>
<protein>
    <submittedName>
        <fullName evidence="9">MFS transporter</fullName>
    </submittedName>
</protein>
<dbReference type="PANTHER" id="PTHR23511">
    <property type="entry name" value="SYNAPTIC VESICLE GLYCOPROTEIN 2"/>
    <property type="match status" value="1"/>
</dbReference>
<sequence>MRSFSGVTDPSVAARLDRLPITKLHKRFAGVMALGNFFEIYELFLAGVLATTLKTTFDLAGFELSLVLASAFVGAFVGAVVIGRLADRVGRRTAYMVTLTLYSAATLGCALSPDLWTLVIFRFVAGVGLGGELPVTDSFLGDILPPARRGYYVAWAFTGAYLAVPAVGFLGLVLVDGAPLGVAGWRWMFAIGSLGALLTFLVRRGLPESPRWLESVGRTAEADAVTSRFEKAAEAEGWTPPAGSGEAEQPPDAGSPVEPVPVRAIFRRPLARRTVIMAILWILAPIGFYGFGNLATLVLADKGFDLDTSLAYLTFSFIGYPLGSALSVLIMERVERKWILSASLAGMAVFGLMYGSARSAAMIIASGFCFTVVANVMSNSGHIYQLEQFPTSVRTTATGWLYSLSRLSTAAAPFYLVPLLDAYGAAVAFTVVAVAMLLAAVAVVFGVRTTGLGLEAISAPARAAARAAVARPGDPGGVTSPVGSTSPVIPENTH</sequence>
<feature type="transmembrane region" description="Helical" evidence="7">
    <location>
        <begin position="185"/>
        <end position="202"/>
    </location>
</feature>
<name>A0ABN1PT32_9ACTN</name>
<keyword evidence="5 7" id="KW-0472">Membrane</keyword>
<feature type="region of interest" description="Disordered" evidence="6">
    <location>
        <begin position="234"/>
        <end position="256"/>
    </location>
</feature>
<dbReference type="InterPro" id="IPR036259">
    <property type="entry name" value="MFS_trans_sf"/>
</dbReference>
<keyword evidence="4 7" id="KW-1133">Transmembrane helix</keyword>
<dbReference type="InterPro" id="IPR005828">
    <property type="entry name" value="MFS_sugar_transport-like"/>
</dbReference>
<keyword evidence="3 7" id="KW-0812">Transmembrane</keyword>
<evidence type="ECO:0000256" key="4">
    <source>
        <dbReference type="ARBA" id="ARBA00022989"/>
    </source>
</evidence>
<keyword evidence="2" id="KW-0813">Transport</keyword>
<evidence type="ECO:0000313" key="10">
    <source>
        <dbReference type="Proteomes" id="UP001500418"/>
    </source>
</evidence>
<organism evidence="9 10">
    <name type="scientific">Streptomyces rhizosphaericus</name>
    <dbReference type="NCBI Taxonomy" id="114699"/>
    <lineage>
        <taxon>Bacteria</taxon>
        <taxon>Bacillati</taxon>
        <taxon>Actinomycetota</taxon>
        <taxon>Actinomycetes</taxon>
        <taxon>Kitasatosporales</taxon>
        <taxon>Streptomycetaceae</taxon>
        <taxon>Streptomyces</taxon>
        <taxon>Streptomyces violaceusniger group</taxon>
    </lineage>
</organism>
<dbReference type="PANTHER" id="PTHR23511:SF34">
    <property type="entry name" value="SYNAPTIC VESICLE GLYCOPROTEIN 2"/>
    <property type="match status" value="1"/>
</dbReference>